<reference evidence="1 2" key="1">
    <citation type="submission" date="2020-04" db="EMBL/GenBank/DDBJ databases">
        <title>Draft genome of Pyxidicoccus fallax type strain.</title>
        <authorList>
            <person name="Whitworth D.E."/>
        </authorList>
    </citation>
    <scope>NUCLEOTIDE SEQUENCE [LARGE SCALE GENOMIC DNA]</scope>
    <source>
        <strain evidence="1 2">DSM 14698</strain>
    </source>
</reference>
<evidence type="ECO:0000313" key="1">
    <source>
        <dbReference type="EMBL" id="NMO20833.1"/>
    </source>
</evidence>
<organism evidence="1 2">
    <name type="scientific">Pyxidicoccus fallax</name>
    <dbReference type="NCBI Taxonomy" id="394095"/>
    <lineage>
        <taxon>Bacteria</taxon>
        <taxon>Pseudomonadati</taxon>
        <taxon>Myxococcota</taxon>
        <taxon>Myxococcia</taxon>
        <taxon>Myxococcales</taxon>
        <taxon>Cystobacterineae</taxon>
        <taxon>Myxococcaceae</taxon>
        <taxon>Pyxidicoccus</taxon>
    </lineage>
</organism>
<dbReference type="Proteomes" id="UP000518300">
    <property type="component" value="Unassembled WGS sequence"/>
</dbReference>
<name>A0A848LTL7_9BACT</name>
<dbReference type="AlphaFoldDB" id="A0A848LTL7"/>
<proteinExistence type="predicted"/>
<protein>
    <submittedName>
        <fullName evidence="1">Uncharacterized protein</fullName>
    </submittedName>
</protein>
<accession>A0A848LTL7</accession>
<keyword evidence="2" id="KW-1185">Reference proteome</keyword>
<dbReference type="EMBL" id="JABBJJ010000274">
    <property type="protein sequence ID" value="NMO20833.1"/>
    <property type="molecule type" value="Genomic_DNA"/>
</dbReference>
<gene>
    <name evidence="1" type="ORF">HG543_39210</name>
</gene>
<dbReference type="RefSeq" id="WP_169350037.1">
    <property type="nucleotide sequence ID" value="NZ_JABBJJ010000274.1"/>
</dbReference>
<sequence>MKWLSIHDMKPEDSLHVSFKAGFDTQVPLERELEPFLQSLEVYAEGWMPEVIHGKRSRNYSRPAVFKSIEEERDENSASIGLYRKEWPGLSMMLKLWFPSLPTRLYFGGAIQPLSIFTEANRCRQFVEMVRTWATHYPVTHAWANSGSEDALSGAPDFGRDTQTSIRDGFDKVYEVSWLNVFGPKLVESIGRERVLSTPAHLVEELPSGAVLLVTWPTVADFASDEARQAQARAHAHLRPDLDHDTLLRTLRERSAILAPVEPRFPPALAPLLTRVVDSVHVAYRQRKTAELNAWRPPEPDEWLPANAALPPDVQDVDFVRGQYGDLAEGLVALLHTDVPSVFEASPESLTDVDAHFWCKDFLKYRRPEIVDEHLMPAVGAYLGEVLVKHLGGQWIPRKKLEESQVRVGNRVWLPFLRAHRYTRSRQALLDFSLTGLFHAAERHLS</sequence>
<comment type="caution">
    <text evidence="1">The sequence shown here is derived from an EMBL/GenBank/DDBJ whole genome shotgun (WGS) entry which is preliminary data.</text>
</comment>
<evidence type="ECO:0000313" key="2">
    <source>
        <dbReference type="Proteomes" id="UP000518300"/>
    </source>
</evidence>